<comment type="caution">
    <text evidence="3">The sequence shown here is derived from an EMBL/GenBank/DDBJ whole genome shotgun (WGS) entry which is preliminary data.</text>
</comment>
<evidence type="ECO:0000259" key="2">
    <source>
        <dbReference type="Pfam" id="PF01575"/>
    </source>
</evidence>
<keyword evidence="1" id="KW-0472">Membrane</keyword>
<feature type="transmembrane region" description="Helical" evidence="1">
    <location>
        <begin position="54"/>
        <end position="75"/>
    </location>
</feature>
<dbReference type="PANTHER" id="PTHR43841:SF3">
    <property type="entry name" value="(3R)-HYDROXYACYL-ACP DEHYDRATASE SUBUNIT HADB"/>
    <property type="match status" value="1"/>
</dbReference>
<sequence length="144" mass="15248">MMVSPMPVLGQKGPDYEVGPLTRTDIVRYAGAGGDFNPIHHDEPFARSAGYPSVFGHGLLTAGILGGYVADWLGLGRLRKYSVRYVAQVWPGDRLACSGVVTNVTTGEDGVQVECTLSVERHAPDGTRQVVLTGAATALYAETA</sequence>
<dbReference type="InterPro" id="IPR029069">
    <property type="entry name" value="HotDog_dom_sf"/>
</dbReference>
<proteinExistence type="predicted"/>
<dbReference type="Proteomes" id="UP001156140">
    <property type="component" value="Unassembled WGS sequence"/>
</dbReference>
<gene>
    <name evidence="3" type="ORF">ML536_01875</name>
</gene>
<reference evidence="3" key="1">
    <citation type="submission" date="2022-03" db="EMBL/GenBank/DDBJ databases">
        <title>The complete genome sequence of a Methyloterrigena soli.</title>
        <authorList>
            <person name="Zi Z."/>
        </authorList>
    </citation>
    <scope>NUCLEOTIDE SEQUENCE</scope>
    <source>
        <strain evidence="3">M48</strain>
    </source>
</reference>
<keyword evidence="1" id="KW-1133">Transmembrane helix</keyword>
<accession>A0AA41QJ46</accession>
<dbReference type="SUPFAM" id="SSF54637">
    <property type="entry name" value="Thioesterase/thiol ester dehydrase-isomerase"/>
    <property type="match status" value="1"/>
</dbReference>
<dbReference type="EMBL" id="JALAZD010000001">
    <property type="protein sequence ID" value="MCI0125569.1"/>
    <property type="molecule type" value="Genomic_DNA"/>
</dbReference>
<keyword evidence="4" id="KW-1185">Reference proteome</keyword>
<dbReference type="Gene3D" id="3.10.129.10">
    <property type="entry name" value="Hotdog Thioesterase"/>
    <property type="match status" value="1"/>
</dbReference>
<dbReference type="AlphaFoldDB" id="A0AA41QJ46"/>
<evidence type="ECO:0000313" key="4">
    <source>
        <dbReference type="Proteomes" id="UP001156140"/>
    </source>
</evidence>
<evidence type="ECO:0000256" key="1">
    <source>
        <dbReference type="SAM" id="Phobius"/>
    </source>
</evidence>
<organism evidence="3 4">
    <name type="scientific">Paradevosia shaoguanensis</name>
    <dbReference type="NCBI Taxonomy" id="1335043"/>
    <lineage>
        <taxon>Bacteria</taxon>
        <taxon>Pseudomonadati</taxon>
        <taxon>Pseudomonadota</taxon>
        <taxon>Alphaproteobacteria</taxon>
        <taxon>Hyphomicrobiales</taxon>
        <taxon>Devosiaceae</taxon>
        <taxon>Paradevosia</taxon>
    </lineage>
</organism>
<dbReference type="Pfam" id="PF01575">
    <property type="entry name" value="MaoC_dehydratas"/>
    <property type="match status" value="1"/>
</dbReference>
<dbReference type="RefSeq" id="WP_182398365.1">
    <property type="nucleotide sequence ID" value="NZ_JAKETQ010000001.1"/>
</dbReference>
<dbReference type="InterPro" id="IPR002539">
    <property type="entry name" value="MaoC-like_dom"/>
</dbReference>
<protein>
    <recommendedName>
        <fullName evidence="2">MaoC-like domain-containing protein</fullName>
    </recommendedName>
</protein>
<feature type="domain" description="MaoC-like" evidence="2">
    <location>
        <begin position="20"/>
        <end position="119"/>
    </location>
</feature>
<name>A0AA41QJ46_9HYPH</name>
<keyword evidence="1" id="KW-0812">Transmembrane</keyword>
<evidence type="ECO:0000313" key="3">
    <source>
        <dbReference type="EMBL" id="MCI0125569.1"/>
    </source>
</evidence>
<dbReference type="PANTHER" id="PTHR43841">
    <property type="entry name" value="3-HYDROXYACYL-THIOESTER DEHYDRATASE HTDX-RELATED"/>
    <property type="match status" value="1"/>
</dbReference>